<dbReference type="AlphaFoldDB" id="A0AAE0I2F4"/>
<evidence type="ECO:0000313" key="2">
    <source>
        <dbReference type="EMBL" id="KAK3317235.1"/>
    </source>
</evidence>
<name>A0AAE0I2F4_9PEZI</name>
<evidence type="ECO:0000313" key="3">
    <source>
        <dbReference type="Proteomes" id="UP001286456"/>
    </source>
</evidence>
<keyword evidence="1" id="KW-0732">Signal</keyword>
<evidence type="ECO:0000256" key="1">
    <source>
        <dbReference type="SAM" id="SignalP"/>
    </source>
</evidence>
<reference evidence="2" key="1">
    <citation type="journal article" date="2023" name="Mol. Phylogenet. Evol.">
        <title>Genome-scale phylogeny and comparative genomics of the fungal order Sordariales.</title>
        <authorList>
            <person name="Hensen N."/>
            <person name="Bonometti L."/>
            <person name="Westerberg I."/>
            <person name="Brannstrom I.O."/>
            <person name="Guillou S."/>
            <person name="Cros-Aarteil S."/>
            <person name="Calhoun S."/>
            <person name="Haridas S."/>
            <person name="Kuo A."/>
            <person name="Mondo S."/>
            <person name="Pangilinan J."/>
            <person name="Riley R."/>
            <person name="LaButti K."/>
            <person name="Andreopoulos B."/>
            <person name="Lipzen A."/>
            <person name="Chen C."/>
            <person name="Yan M."/>
            <person name="Daum C."/>
            <person name="Ng V."/>
            <person name="Clum A."/>
            <person name="Steindorff A."/>
            <person name="Ohm R.A."/>
            <person name="Martin F."/>
            <person name="Silar P."/>
            <person name="Natvig D.O."/>
            <person name="Lalanne C."/>
            <person name="Gautier V."/>
            <person name="Ament-Velasquez S.L."/>
            <person name="Kruys A."/>
            <person name="Hutchinson M.I."/>
            <person name="Powell A.J."/>
            <person name="Barry K."/>
            <person name="Miller A.N."/>
            <person name="Grigoriev I.V."/>
            <person name="Debuchy R."/>
            <person name="Gladieux P."/>
            <person name="Hiltunen Thoren M."/>
            <person name="Johannesson H."/>
        </authorList>
    </citation>
    <scope>NUCLEOTIDE SEQUENCE</scope>
    <source>
        <strain evidence="2">SMH4131-1</strain>
    </source>
</reference>
<protein>
    <submittedName>
        <fullName evidence="2">Uncharacterized protein</fullName>
    </submittedName>
</protein>
<comment type="caution">
    <text evidence="2">The sequence shown here is derived from an EMBL/GenBank/DDBJ whole genome shotgun (WGS) entry which is preliminary data.</text>
</comment>
<gene>
    <name evidence="2" type="ORF">B0T19DRAFT_488537</name>
</gene>
<sequence length="199" mass="20588">MHLKYIFAAVMGLAVGKLHAQGPSASRKAKGGTGSFSLFAYGGEIGGLPVFFLNGAAVITDFKTANNSGSNLVPVAFTSGGDGSFSASPNTTAPVFNNATASPPFNNTCFFIPGAGNSSHEVGFASNSTSTDIITTGWTFYGHIALLESTDGSLISLFWAVPSGTDRVWNLTWNETDTSDSAIPVTLKDTPPPNLVTKA</sequence>
<reference evidence="2" key="2">
    <citation type="submission" date="2023-06" db="EMBL/GenBank/DDBJ databases">
        <authorList>
            <consortium name="Lawrence Berkeley National Laboratory"/>
            <person name="Haridas S."/>
            <person name="Hensen N."/>
            <person name="Bonometti L."/>
            <person name="Westerberg I."/>
            <person name="Brannstrom I.O."/>
            <person name="Guillou S."/>
            <person name="Cros-Aarteil S."/>
            <person name="Calhoun S."/>
            <person name="Kuo A."/>
            <person name="Mondo S."/>
            <person name="Pangilinan J."/>
            <person name="Riley R."/>
            <person name="Labutti K."/>
            <person name="Andreopoulos B."/>
            <person name="Lipzen A."/>
            <person name="Chen C."/>
            <person name="Yanf M."/>
            <person name="Daum C."/>
            <person name="Ng V."/>
            <person name="Clum A."/>
            <person name="Steindorff A."/>
            <person name="Ohm R."/>
            <person name="Martin F."/>
            <person name="Silar P."/>
            <person name="Natvig D."/>
            <person name="Lalanne C."/>
            <person name="Gautier V."/>
            <person name="Ament-Velasquez S.L."/>
            <person name="Kruys A."/>
            <person name="Hutchinson M.I."/>
            <person name="Powell A.J."/>
            <person name="Barry K."/>
            <person name="Miller A.N."/>
            <person name="Grigoriev I.V."/>
            <person name="Debuchy R."/>
            <person name="Gladieux P."/>
            <person name="Thoren M.H."/>
            <person name="Johannesson H."/>
        </authorList>
    </citation>
    <scope>NUCLEOTIDE SEQUENCE</scope>
    <source>
        <strain evidence="2">SMH4131-1</strain>
    </source>
</reference>
<organism evidence="2 3">
    <name type="scientific">Cercophora scortea</name>
    <dbReference type="NCBI Taxonomy" id="314031"/>
    <lineage>
        <taxon>Eukaryota</taxon>
        <taxon>Fungi</taxon>
        <taxon>Dikarya</taxon>
        <taxon>Ascomycota</taxon>
        <taxon>Pezizomycotina</taxon>
        <taxon>Sordariomycetes</taxon>
        <taxon>Sordariomycetidae</taxon>
        <taxon>Sordariales</taxon>
        <taxon>Lasiosphaeriaceae</taxon>
        <taxon>Cercophora</taxon>
    </lineage>
</organism>
<dbReference type="Proteomes" id="UP001286456">
    <property type="component" value="Unassembled WGS sequence"/>
</dbReference>
<dbReference type="EMBL" id="JAUEPO010000007">
    <property type="protein sequence ID" value="KAK3317235.1"/>
    <property type="molecule type" value="Genomic_DNA"/>
</dbReference>
<keyword evidence="3" id="KW-1185">Reference proteome</keyword>
<proteinExistence type="predicted"/>
<feature type="signal peptide" evidence="1">
    <location>
        <begin position="1"/>
        <end position="20"/>
    </location>
</feature>
<accession>A0AAE0I2F4</accession>
<feature type="chain" id="PRO_5042097100" evidence="1">
    <location>
        <begin position="21"/>
        <end position="199"/>
    </location>
</feature>